<proteinExistence type="predicted"/>
<protein>
    <submittedName>
        <fullName evidence="1">Uncharacterized protein</fullName>
    </submittedName>
</protein>
<evidence type="ECO:0000313" key="2">
    <source>
        <dbReference type="Proteomes" id="UP000835052"/>
    </source>
</evidence>
<name>A0A8S1HGT3_9PELO</name>
<accession>A0A8S1HGT3</accession>
<dbReference type="EMBL" id="CAJGYM010000049">
    <property type="protein sequence ID" value="CAD6194944.1"/>
    <property type="molecule type" value="Genomic_DNA"/>
</dbReference>
<comment type="caution">
    <text evidence="1">The sequence shown here is derived from an EMBL/GenBank/DDBJ whole genome shotgun (WGS) entry which is preliminary data.</text>
</comment>
<sequence>MKHSSFKKYFVFEREAESSAPNNALCLVWPLHKGRSFNSYREKPERCNFWEQNSLHGFADLVLGPPTSSNGRFIFTSSDFKLLLCR</sequence>
<evidence type="ECO:0000313" key="1">
    <source>
        <dbReference type="EMBL" id="CAD6194944.1"/>
    </source>
</evidence>
<dbReference type="Proteomes" id="UP000835052">
    <property type="component" value="Unassembled WGS sequence"/>
</dbReference>
<organism evidence="1 2">
    <name type="scientific">Caenorhabditis auriculariae</name>
    <dbReference type="NCBI Taxonomy" id="2777116"/>
    <lineage>
        <taxon>Eukaryota</taxon>
        <taxon>Metazoa</taxon>
        <taxon>Ecdysozoa</taxon>
        <taxon>Nematoda</taxon>
        <taxon>Chromadorea</taxon>
        <taxon>Rhabditida</taxon>
        <taxon>Rhabditina</taxon>
        <taxon>Rhabditomorpha</taxon>
        <taxon>Rhabditoidea</taxon>
        <taxon>Rhabditidae</taxon>
        <taxon>Peloderinae</taxon>
        <taxon>Caenorhabditis</taxon>
    </lineage>
</organism>
<keyword evidence="2" id="KW-1185">Reference proteome</keyword>
<gene>
    <name evidence="1" type="ORF">CAUJ_LOCUS10863</name>
</gene>
<reference evidence="1" key="1">
    <citation type="submission" date="2020-10" db="EMBL/GenBank/DDBJ databases">
        <authorList>
            <person name="Kikuchi T."/>
        </authorList>
    </citation>
    <scope>NUCLEOTIDE SEQUENCE</scope>
    <source>
        <strain evidence="1">NKZ352</strain>
    </source>
</reference>
<dbReference type="AlphaFoldDB" id="A0A8S1HGT3"/>